<name>A0A948TQQ8_9BACT</name>
<dbReference type="GO" id="GO:0006508">
    <property type="term" value="P:proteolysis"/>
    <property type="evidence" value="ECO:0007669"/>
    <property type="project" value="UniProtKB-KW"/>
</dbReference>
<comment type="caution">
    <text evidence="2">The sequence shown here is derived from an EMBL/GenBank/DDBJ whole genome shotgun (WGS) entry which is preliminary data.</text>
</comment>
<dbReference type="Pfam" id="PF13975">
    <property type="entry name" value="gag-asp_proteas"/>
    <property type="match status" value="1"/>
</dbReference>
<dbReference type="InterPro" id="IPR021109">
    <property type="entry name" value="Peptidase_aspartic_dom_sf"/>
</dbReference>
<evidence type="ECO:0000313" key="3">
    <source>
        <dbReference type="Proteomes" id="UP000784286"/>
    </source>
</evidence>
<dbReference type="CDD" id="cd05483">
    <property type="entry name" value="retropepsin_like_bacteria"/>
    <property type="match status" value="1"/>
</dbReference>
<dbReference type="InterPro" id="IPR034122">
    <property type="entry name" value="Retropepsin-like_bacterial"/>
</dbReference>
<organism evidence="2 3">
    <name type="scientific">Candidatus Phocaeicola excrementipullorum</name>
    <dbReference type="NCBI Taxonomy" id="2838731"/>
    <lineage>
        <taxon>Bacteria</taxon>
        <taxon>Pseudomonadati</taxon>
        <taxon>Bacteroidota</taxon>
        <taxon>Bacteroidia</taxon>
        <taxon>Bacteroidales</taxon>
        <taxon>Bacteroidaceae</taxon>
        <taxon>Phocaeicola</taxon>
    </lineage>
</organism>
<dbReference type="AlphaFoldDB" id="A0A948TQQ8"/>
<evidence type="ECO:0000256" key="1">
    <source>
        <dbReference type="SAM" id="SignalP"/>
    </source>
</evidence>
<reference evidence="2" key="1">
    <citation type="journal article" date="2021" name="PeerJ">
        <title>Extensive microbial diversity within the chicken gut microbiome revealed by metagenomics and culture.</title>
        <authorList>
            <person name="Gilroy R."/>
            <person name="Ravi A."/>
            <person name="Getino M."/>
            <person name="Pursley I."/>
            <person name="Horton D.L."/>
            <person name="Alikhan N.F."/>
            <person name="Baker D."/>
            <person name="Gharbi K."/>
            <person name="Hall N."/>
            <person name="Watson M."/>
            <person name="Adriaenssens E.M."/>
            <person name="Foster-Nyarko E."/>
            <person name="Jarju S."/>
            <person name="Secka A."/>
            <person name="Antonio M."/>
            <person name="Oren A."/>
            <person name="Chaudhuri R.R."/>
            <person name="La Ragione R."/>
            <person name="Hildebrand F."/>
            <person name="Pallen M.J."/>
        </authorList>
    </citation>
    <scope>NUCLEOTIDE SEQUENCE</scope>
    <source>
        <strain evidence="2">8470</strain>
    </source>
</reference>
<feature type="chain" id="PRO_5038073804" evidence="1">
    <location>
        <begin position="22"/>
        <end position="438"/>
    </location>
</feature>
<dbReference type="Gene3D" id="2.40.70.10">
    <property type="entry name" value="Acid Proteases"/>
    <property type="match status" value="1"/>
</dbReference>
<dbReference type="EMBL" id="JAHLFJ010000105">
    <property type="protein sequence ID" value="MBU3857165.1"/>
    <property type="molecule type" value="Genomic_DNA"/>
</dbReference>
<gene>
    <name evidence="2" type="ORF">H9928_11615</name>
</gene>
<evidence type="ECO:0000313" key="2">
    <source>
        <dbReference type="EMBL" id="MBU3857165.1"/>
    </source>
</evidence>
<keyword evidence="2" id="KW-0378">Hydrolase</keyword>
<accession>A0A948TQQ8</accession>
<dbReference type="Proteomes" id="UP000784286">
    <property type="component" value="Unassembled WGS sequence"/>
</dbReference>
<dbReference type="GO" id="GO:0008233">
    <property type="term" value="F:peptidase activity"/>
    <property type="evidence" value="ECO:0007669"/>
    <property type="project" value="UniProtKB-KW"/>
</dbReference>
<keyword evidence="1" id="KW-0732">Signal</keyword>
<dbReference type="SUPFAM" id="SSF50630">
    <property type="entry name" value="Acid proteases"/>
    <property type="match status" value="1"/>
</dbReference>
<feature type="signal peptide" evidence="1">
    <location>
        <begin position="1"/>
        <end position="21"/>
    </location>
</feature>
<sequence length="438" mass="48353">MKGIVWLLLVFVSVSSFSQSADERIGVILNRSDWFELEKTYPAVKDSMQADFLKLMSEAFIGYYFNRPAEALESIEKLLVSHQPEIGGQNAVNMAVLSCMLKGMEGMYAEAAQDAQDIMGQLKRQGGGEEMCTALESIHSFYSRLKDVPPPSISRPQEDVVIPVGIERVMLPDDFEPEGWRGTIILMPVVVNGKTYRFIFDTGAGTSAVSERMAKEMGVRVLNDSVMINPDVPGSMVGKMGVLDSMKIGEMSFYNSLVTLLPPNALDSVLRVDAVLGMDFIGLFDEIRICPKRKEVVFPAIASDLPSSGRNLIKMDRTLKLKAEKNGEELLLHFDTGCSTAGLNYLYYETHKSALESAGKRETVTGGSFNRLNKREVLRIPAFEIKVGGKPVTLTDLIVDVKNHGTKPAEDMGIIGMGLINPFDCVVINLKDMFLELE</sequence>
<keyword evidence="2" id="KW-0645">Protease</keyword>
<protein>
    <submittedName>
        <fullName evidence="2">Retroviral-like aspartic protease family protein</fullName>
    </submittedName>
</protein>
<reference evidence="2" key="2">
    <citation type="submission" date="2021-04" db="EMBL/GenBank/DDBJ databases">
        <authorList>
            <person name="Gilroy R."/>
        </authorList>
    </citation>
    <scope>NUCLEOTIDE SEQUENCE</scope>
    <source>
        <strain evidence="2">8470</strain>
    </source>
</reference>
<proteinExistence type="predicted"/>